<sequence>MFSFSRKSIVIVAATLLAAVSGSAQEQGKFDPKLLKSGNYKLACYKVQDGNETLIGTFAIGVNTSGDKFSLTTTTAFHGMDLWNDTAVSNLNTFQPIYRASHNDMREMVLHFGNDITGYHIDKKTGKKRQVKEAGDRPFVDSYTYPFILSLLPLKSGYQTDFPVYDYKPSNKNNVKTAVVKEVKNNVYKTLHSGSRDVWEVTVEEPSTGEKSISYIDKKSRRLWQVDIFTSGLQVRMIDTESDANTIKAPFDKAATLKMITGGKAIISGQAFARDHDQGRQLLSKIQVINIQAKQVAPKGTQVVLIPYNDYFKEWVKVNESQRKKGREGIALSEEAAACIKTTTVYDDAGHFEFVNLMPGEYLLFTEFSFVHTYSQTEVVGYTDHYINGMFQYSSANTVNNSYSTGAGASIQKVVTVSKPGEKVEVKLKKTKQ</sequence>
<feature type="chain" id="PRO_5041926666" description="Carboxypeptidase regulatory-like domain-containing protein" evidence="1">
    <location>
        <begin position="27"/>
        <end position="433"/>
    </location>
</feature>
<dbReference type="InterPro" id="IPR021457">
    <property type="entry name" value="DUF3108"/>
</dbReference>
<evidence type="ECO:0000256" key="1">
    <source>
        <dbReference type="SAM" id="SignalP"/>
    </source>
</evidence>
<dbReference type="RefSeq" id="WP_168808671.1">
    <property type="nucleotide sequence ID" value="NZ_CP051205.1"/>
</dbReference>
<keyword evidence="1" id="KW-0732">Signal</keyword>
<reference evidence="3" key="1">
    <citation type="submission" date="2020-04" db="EMBL/GenBank/DDBJ databases">
        <authorList>
            <person name="Kittiwongwattana C."/>
        </authorList>
    </citation>
    <scope>NUCLEOTIDE SEQUENCE [LARGE SCALE GENOMIC DNA]</scope>
    <source>
        <strain evidence="3">1310</strain>
    </source>
</reference>
<dbReference type="Proteomes" id="UP000502421">
    <property type="component" value="Chromosome"/>
</dbReference>
<evidence type="ECO:0008006" key="4">
    <source>
        <dbReference type="Google" id="ProtNLM"/>
    </source>
</evidence>
<protein>
    <recommendedName>
        <fullName evidence="4">Carboxypeptidase regulatory-like domain-containing protein</fullName>
    </recommendedName>
</protein>
<dbReference type="AlphaFoldDB" id="A0AAE7DAP8"/>
<gene>
    <name evidence="2" type="ORF">HF329_25835</name>
</gene>
<dbReference type="EMBL" id="CP051205">
    <property type="protein sequence ID" value="QJB34534.1"/>
    <property type="molecule type" value="Genomic_DNA"/>
</dbReference>
<evidence type="ECO:0000313" key="2">
    <source>
        <dbReference type="EMBL" id="QJB34534.1"/>
    </source>
</evidence>
<evidence type="ECO:0000313" key="3">
    <source>
        <dbReference type="Proteomes" id="UP000502421"/>
    </source>
</evidence>
<organism evidence="2 3">
    <name type="scientific">Chitinophaga oryzae</name>
    <dbReference type="NCBI Taxonomy" id="2725414"/>
    <lineage>
        <taxon>Bacteria</taxon>
        <taxon>Pseudomonadati</taxon>
        <taxon>Bacteroidota</taxon>
        <taxon>Chitinophagia</taxon>
        <taxon>Chitinophagales</taxon>
        <taxon>Chitinophagaceae</taxon>
        <taxon>Chitinophaga</taxon>
    </lineage>
</organism>
<proteinExistence type="predicted"/>
<name>A0AAE7DAP8_9BACT</name>
<dbReference type="KEGG" id="coy:HF329_25835"/>
<feature type="signal peptide" evidence="1">
    <location>
        <begin position="1"/>
        <end position="26"/>
    </location>
</feature>
<dbReference type="Pfam" id="PF11306">
    <property type="entry name" value="DUF3108"/>
    <property type="match status" value="1"/>
</dbReference>
<dbReference type="SUPFAM" id="SSF117074">
    <property type="entry name" value="Hypothetical protein PA1324"/>
    <property type="match status" value="1"/>
</dbReference>
<accession>A0AAE7DAP8</accession>